<evidence type="ECO:0000313" key="2">
    <source>
        <dbReference type="Proteomes" id="UP000711178"/>
    </source>
</evidence>
<proteinExistence type="predicted"/>
<dbReference type="Proteomes" id="UP000711178">
    <property type="component" value="Unassembled WGS sequence"/>
</dbReference>
<dbReference type="InterPro" id="IPR023214">
    <property type="entry name" value="HAD_sf"/>
</dbReference>
<keyword evidence="2" id="KW-1185">Reference proteome</keyword>
<dbReference type="EMBL" id="JAHDTB010000004">
    <property type="protein sequence ID" value="MBW8287391.1"/>
    <property type="molecule type" value="Genomic_DNA"/>
</dbReference>
<dbReference type="SUPFAM" id="SSF56784">
    <property type="entry name" value="HAD-like"/>
    <property type="match status" value="1"/>
</dbReference>
<gene>
    <name evidence="1" type="ORF">KIF53_07080</name>
</gene>
<reference evidence="1 2" key="1">
    <citation type="submission" date="2021-05" db="EMBL/GenBank/DDBJ databases">
        <title>Draft Whole Genome Sequencing Of Biosensor Chromobacterium violaceum Strain CV026 Reveals A Regulatory RNA In Chromobacterium violaceum Phenotype Regulatory Network.</title>
        <authorList>
            <person name="Hong K.W."/>
            <person name="Chan K.G."/>
            <person name="Chang C.-Y."/>
        </authorList>
    </citation>
    <scope>NUCLEOTIDE SEQUENCE [LARGE SCALE GENOMIC DNA]</scope>
    <source>
        <strain evidence="1 2">ATCC 31532</strain>
    </source>
</reference>
<organism evidence="1 2">
    <name type="scientific">Chromobacterium subtsugae</name>
    <dbReference type="NCBI Taxonomy" id="251747"/>
    <lineage>
        <taxon>Bacteria</taxon>
        <taxon>Pseudomonadati</taxon>
        <taxon>Pseudomonadota</taxon>
        <taxon>Betaproteobacteria</taxon>
        <taxon>Neisseriales</taxon>
        <taxon>Chromobacteriaceae</taxon>
        <taxon>Chromobacterium</taxon>
    </lineage>
</organism>
<protein>
    <submittedName>
        <fullName evidence="1">Uncharacterized protein</fullName>
    </submittedName>
</protein>
<sequence length="394" mass="42546">MRYLLGERSLRSLSALPGRRAAAGILASDVEGPLFLGDFIAEALSARVRPRHYAVDATPSYGHILYQENYAAFSEATAGLRRPQCRNGCAQEGTDTIFALPMLLACGADAGYLDLLARRSAPTPGAARMLAELDRMGMMAVGITTAPQQPYRNLVAASGLLPRERILGSPFPLNEAAELLRGHRRWDEEIGAVNRYLDDAFAIIDGYAEIHRGADGQIRRLSDCGRQLLQARFIRHCRDELGISHDPATRRRRTAPTLLGEIIEACAMMGDRSKAATALNLGRSLRGGQPLVAMGDGGNDAEMLRRVPLSIGVNGPEAASAAKIGVVTADMACVLPILRQMLLGERDIDAIIVRAQAEVGDAALIHRGGGRLAPALLARHREMKRQLRGAFVTF</sequence>
<dbReference type="RefSeq" id="WP_146008467.1">
    <property type="nucleotide sequence ID" value="NZ_CP142381.1"/>
</dbReference>
<dbReference type="GeneID" id="89686704"/>
<comment type="caution">
    <text evidence="1">The sequence shown here is derived from an EMBL/GenBank/DDBJ whole genome shotgun (WGS) entry which is preliminary data.</text>
</comment>
<accession>A0ABS7FBD1</accession>
<evidence type="ECO:0000313" key="1">
    <source>
        <dbReference type="EMBL" id="MBW8287391.1"/>
    </source>
</evidence>
<dbReference type="InterPro" id="IPR036412">
    <property type="entry name" value="HAD-like_sf"/>
</dbReference>
<name>A0ABS7FBD1_9NEIS</name>
<dbReference type="Gene3D" id="3.40.50.1000">
    <property type="entry name" value="HAD superfamily/HAD-like"/>
    <property type="match status" value="1"/>
</dbReference>